<sequence length="95" mass="10456">MPLLASPVSSIPWMAILTISITSATLLLSKVFLIFTLSQSITFLNTLIISCTSSSTTTISVTWRKACSCFPVFLKTFRAFSRLAGRLNDSFREEG</sequence>
<dbReference type="GeneID" id="63799829"/>
<organism evidence="2 3">
    <name type="scientific">Linderina pennispora</name>
    <dbReference type="NCBI Taxonomy" id="61395"/>
    <lineage>
        <taxon>Eukaryota</taxon>
        <taxon>Fungi</taxon>
        <taxon>Fungi incertae sedis</taxon>
        <taxon>Zoopagomycota</taxon>
        <taxon>Kickxellomycotina</taxon>
        <taxon>Kickxellomycetes</taxon>
        <taxon>Kickxellales</taxon>
        <taxon>Kickxellaceae</taxon>
        <taxon>Linderina</taxon>
    </lineage>
</organism>
<gene>
    <name evidence="2" type="ORF">DL89DRAFT_119300</name>
</gene>
<reference evidence="2 3" key="1">
    <citation type="submission" date="2016-07" db="EMBL/GenBank/DDBJ databases">
        <title>Pervasive Adenine N6-methylation of Active Genes in Fungi.</title>
        <authorList>
            <consortium name="DOE Joint Genome Institute"/>
            <person name="Mondo S.J."/>
            <person name="Dannebaum R.O."/>
            <person name="Kuo R.C."/>
            <person name="Labutti K."/>
            <person name="Haridas S."/>
            <person name="Kuo A."/>
            <person name="Salamov A."/>
            <person name="Ahrendt S.R."/>
            <person name="Lipzen A."/>
            <person name="Sullivan W."/>
            <person name="Andreopoulos W.B."/>
            <person name="Clum A."/>
            <person name="Lindquist E."/>
            <person name="Daum C."/>
            <person name="Ramamoorthy G.K."/>
            <person name="Gryganskyi A."/>
            <person name="Culley D."/>
            <person name="Magnuson J.K."/>
            <person name="James T.Y."/>
            <person name="O'Malley M.A."/>
            <person name="Stajich J.E."/>
            <person name="Spatafora J.W."/>
            <person name="Visel A."/>
            <person name="Grigoriev I.V."/>
        </authorList>
    </citation>
    <scope>NUCLEOTIDE SEQUENCE [LARGE SCALE GENOMIC DNA]</scope>
    <source>
        <strain evidence="2 3">ATCC 12442</strain>
    </source>
</reference>
<dbReference type="EMBL" id="MCFD01000039">
    <property type="protein sequence ID" value="ORX65241.1"/>
    <property type="molecule type" value="Genomic_DNA"/>
</dbReference>
<proteinExistence type="predicted"/>
<evidence type="ECO:0000313" key="3">
    <source>
        <dbReference type="Proteomes" id="UP000193922"/>
    </source>
</evidence>
<dbReference type="RefSeq" id="XP_040739550.1">
    <property type="nucleotide sequence ID" value="XM_040883181.1"/>
</dbReference>
<keyword evidence="1" id="KW-1133">Transmembrane helix</keyword>
<comment type="caution">
    <text evidence="2">The sequence shown here is derived from an EMBL/GenBank/DDBJ whole genome shotgun (WGS) entry which is preliminary data.</text>
</comment>
<dbReference type="AlphaFoldDB" id="A0A1Y1VVB1"/>
<dbReference type="Proteomes" id="UP000193922">
    <property type="component" value="Unassembled WGS sequence"/>
</dbReference>
<feature type="transmembrane region" description="Helical" evidence="1">
    <location>
        <begin position="12"/>
        <end position="35"/>
    </location>
</feature>
<evidence type="ECO:0000256" key="1">
    <source>
        <dbReference type="SAM" id="Phobius"/>
    </source>
</evidence>
<keyword evidence="3" id="KW-1185">Reference proteome</keyword>
<keyword evidence="1" id="KW-0472">Membrane</keyword>
<protein>
    <submittedName>
        <fullName evidence="2">Uncharacterized protein</fullName>
    </submittedName>
</protein>
<evidence type="ECO:0000313" key="2">
    <source>
        <dbReference type="EMBL" id="ORX65241.1"/>
    </source>
</evidence>
<keyword evidence="1" id="KW-0812">Transmembrane</keyword>
<name>A0A1Y1VVB1_9FUNG</name>
<accession>A0A1Y1VVB1</accession>